<organism evidence="2 3">
    <name type="scientific">Pedobacter miscanthi</name>
    <dbReference type="NCBI Taxonomy" id="2259170"/>
    <lineage>
        <taxon>Bacteria</taxon>
        <taxon>Pseudomonadati</taxon>
        <taxon>Bacteroidota</taxon>
        <taxon>Sphingobacteriia</taxon>
        <taxon>Sphingobacteriales</taxon>
        <taxon>Sphingobacteriaceae</taxon>
        <taxon>Pedobacter</taxon>
    </lineage>
</organism>
<dbReference type="EMBL" id="QNQU01000021">
    <property type="protein sequence ID" value="RBQ03502.1"/>
    <property type="molecule type" value="Genomic_DNA"/>
</dbReference>
<evidence type="ECO:0000256" key="1">
    <source>
        <dbReference type="SAM" id="Phobius"/>
    </source>
</evidence>
<dbReference type="Proteomes" id="UP000252081">
    <property type="component" value="Unassembled WGS sequence"/>
</dbReference>
<keyword evidence="3" id="KW-1185">Reference proteome</keyword>
<keyword evidence="1" id="KW-0812">Transmembrane</keyword>
<accession>A0A366KRP2</accession>
<gene>
    <name evidence="2" type="ORF">DRW42_21065</name>
</gene>
<sequence length="61" mass="6704">MKTGLILHYIIGIAAALMVLAAAYYIQQNPKNLLSAGIIILAGCLVAFSQYQIIKNKKRQK</sequence>
<keyword evidence="1" id="KW-0472">Membrane</keyword>
<reference evidence="2 3" key="1">
    <citation type="submission" date="2018-07" db="EMBL/GenBank/DDBJ databases">
        <title>A draft genome of a endophytic bacteria, a new species of Pedobacter.</title>
        <authorList>
            <person name="Zhang Z.D."/>
            <person name="Chen Z.J."/>
        </authorList>
    </citation>
    <scope>NUCLEOTIDE SEQUENCE [LARGE SCALE GENOMIC DNA]</scope>
    <source>
        <strain evidence="2 3">RS10</strain>
    </source>
</reference>
<comment type="caution">
    <text evidence="2">The sequence shown here is derived from an EMBL/GenBank/DDBJ whole genome shotgun (WGS) entry which is preliminary data.</text>
</comment>
<dbReference type="RefSeq" id="WP_113950815.1">
    <property type="nucleotide sequence ID" value="NZ_QNQU01000021.1"/>
</dbReference>
<dbReference type="OrthoDB" id="772780at2"/>
<evidence type="ECO:0000313" key="2">
    <source>
        <dbReference type="EMBL" id="RBQ03502.1"/>
    </source>
</evidence>
<keyword evidence="1" id="KW-1133">Transmembrane helix</keyword>
<name>A0A366KRP2_9SPHI</name>
<evidence type="ECO:0000313" key="3">
    <source>
        <dbReference type="Proteomes" id="UP000252081"/>
    </source>
</evidence>
<feature type="transmembrane region" description="Helical" evidence="1">
    <location>
        <begin position="33"/>
        <end position="54"/>
    </location>
</feature>
<proteinExistence type="predicted"/>
<protein>
    <submittedName>
        <fullName evidence="2">Uncharacterized protein</fullName>
    </submittedName>
</protein>
<feature type="transmembrane region" description="Helical" evidence="1">
    <location>
        <begin position="7"/>
        <end position="27"/>
    </location>
</feature>
<dbReference type="AlphaFoldDB" id="A0A366KRP2"/>